<dbReference type="EC" id="1.13.11.63" evidence="6"/>
<evidence type="ECO:0000256" key="4">
    <source>
        <dbReference type="ARBA" id="ARBA00023002"/>
    </source>
</evidence>
<comment type="cofactor">
    <cofactor evidence="1">
        <name>Fe(2+)</name>
        <dbReference type="ChEBI" id="CHEBI:29033"/>
    </cofactor>
</comment>
<dbReference type="GO" id="GO:0010436">
    <property type="term" value="F:carotenoid dioxygenase activity"/>
    <property type="evidence" value="ECO:0007669"/>
    <property type="project" value="TreeGrafter"/>
</dbReference>
<dbReference type="GO" id="GO:0003834">
    <property type="term" value="F:beta-carotene 15,15'-dioxygenase activity"/>
    <property type="evidence" value="ECO:0007669"/>
    <property type="project" value="UniProtKB-EC"/>
</dbReference>
<accession>A0A7R8CIV5</accession>
<reference evidence="6" key="1">
    <citation type="submission" date="2021-02" db="EMBL/GenBank/DDBJ databases">
        <authorList>
            <person name="Bekaert M."/>
        </authorList>
    </citation>
    <scope>NUCLEOTIDE SEQUENCE</scope>
    <source>
        <strain evidence="6">IoA-00</strain>
    </source>
</reference>
<evidence type="ECO:0000256" key="3">
    <source>
        <dbReference type="ARBA" id="ARBA00022723"/>
    </source>
</evidence>
<name>A0A7R8CIV5_LEPSM</name>
<dbReference type="Pfam" id="PF03055">
    <property type="entry name" value="RPE65"/>
    <property type="match status" value="1"/>
</dbReference>
<evidence type="ECO:0000256" key="5">
    <source>
        <dbReference type="ARBA" id="ARBA00023004"/>
    </source>
</evidence>
<sequence length="166" mass="19703">MMRFRLPLHFEQKEMNISTIRDVKSFKKVILSPKYLFRETGWNSPIMNPSYHFKNYQFLYMTHSGWNEALRGPYGNAVSKLDIESGRTIYWRTGDDYLYPSELHFVPNPHGRQEDDGVIITRVYLSNNRKFGGFTVYLNAQDMQEISRSNCEDDPYSKSVLNRYFM</sequence>
<dbReference type="GO" id="GO:0016121">
    <property type="term" value="P:carotene catabolic process"/>
    <property type="evidence" value="ECO:0007669"/>
    <property type="project" value="TreeGrafter"/>
</dbReference>
<dbReference type="InterPro" id="IPR004294">
    <property type="entry name" value="Carotenoid_Oase"/>
</dbReference>
<evidence type="ECO:0000256" key="2">
    <source>
        <dbReference type="ARBA" id="ARBA00006787"/>
    </source>
</evidence>
<dbReference type="AlphaFoldDB" id="A0A7R8CIV5"/>
<dbReference type="OrthoDB" id="1069523at2759"/>
<comment type="similarity">
    <text evidence="2">Belongs to the carotenoid oxygenase family.</text>
</comment>
<protein>
    <submittedName>
        <fullName evidence="6">BCMO1</fullName>
        <ecNumber evidence="6">1.13.11.63</ecNumber>
    </submittedName>
</protein>
<keyword evidence="7" id="KW-1185">Reference proteome</keyword>
<keyword evidence="4 6" id="KW-0560">Oxidoreductase</keyword>
<evidence type="ECO:0000256" key="1">
    <source>
        <dbReference type="ARBA" id="ARBA00001954"/>
    </source>
</evidence>
<dbReference type="Proteomes" id="UP000675881">
    <property type="component" value="Chromosome 14"/>
</dbReference>
<keyword evidence="5" id="KW-0408">Iron</keyword>
<keyword evidence="3" id="KW-0479">Metal-binding</keyword>
<evidence type="ECO:0000313" key="6">
    <source>
        <dbReference type="EMBL" id="CAF2836846.1"/>
    </source>
</evidence>
<dbReference type="EMBL" id="HG994593">
    <property type="protein sequence ID" value="CAF2836846.1"/>
    <property type="molecule type" value="Genomic_DNA"/>
</dbReference>
<evidence type="ECO:0000313" key="7">
    <source>
        <dbReference type="Proteomes" id="UP000675881"/>
    </source>
</evidence>
<gene>
    <name evidence="6" type="ORF">LSAA_5075</name>
</gene>
<dbReference type="PANTHER" id="PTHR10543">
    <property type="entry name" value="BETA-CAROTENE DIOXYGENASE"/>
    <property type="match status" value="1"/>
</dbReference>
<dbReference type="GO" id="GO:0046872">
    <property type="term" value="F:metal ion binding"/>
    <property type="evidence" value="ECO:0007669"/>
    <property type="project" value="UniProtKB-KW"/>
</dbReference>
<organism evidence="6 7">
    <name type="scientific">Lepeophtheirus salmonis</name>
    <name type="common">Salmon louse</name>
    <name type="synonym">Caligus salmonis</name>
    <dbReference type="NCBI Taxonomy" id="72036"/>
    <lineage>
        <taxon>Eukaryota</taxon>
        <taxon>Metazoa</taxon>
        <taxon>Ecdysozoa</taxon>
        <taxon>Arthropoda</taxon>
        <taxon>Crustacea</taxon>
        <taxon>Multicrustacea</taxon>
        <taxon>Hexanauplia</taxon>
        <taxon>Copepoda</taxon>
        <taxon>Siphonostomatoida</taxon>
        <taxon>Caligidae</taxon>
        <taxon>Lepeophtheirus</taxon>
    </lineage>
</organism>
<proteinExistence type="inferred from homology"/>
<dbReference type="PANTHER" id="PTHR10543:SF24">
    <property type="entry name" value="CAROTENOID ISOMEROOXYGENASE"/>
    <property type="match status" value="1"/>
</dbReference>